<evidence type="ECO:0000313" key="3">
    <source>
        <dbReference type="EMBL" id="CAB3910823.1"/>
    </source>
</evidence>
<dbReference type="PIRSF" id="PIRSF017082">
    <property type="entry name" value="YflP"/>
    <property type="match status" value="1"/>
</dbReference>
<evidence type="ECO:0000313" key="4">
    <source>
        <dbReference type="Proteomes" id="UP000507140"/>
    </source>
</evidence>
<dbReference type="EMBL" id="CADIKR010000008">
    <property type="protein sequence ID" value="CAB3910823.1"/>
    <property type="molecule type" value="Genomic_DNA"/>
</dbReference>
<feature type="chain" id="PRO_5046375770" description="Tripartite tricarboxylate transporter substrate binding protein" evidence="2">
    <location>
        <begin position="32"/>
        <end position="336"/>
    </location>
</feature>
<sequence>MLSTILSFIRRLARRPGAAAGIALLTCAAQAGATSAQEFPQRPVKIVTPYAAGGASDAMTRQIAEHLSKLWQQSVVVENKPGASGTIAAESVARAAPDGYTMLMGTNALMLVPGLFGDKAAFDPIKSFEPVSLVGTIPFLFAAAPGTPVKNLADFVAMAKAEPGKYSYASFGTGSTGHLLMELFQDAAGIKLIHVPYKGEAPAITQAIGGHVQTLIISVPGSVSHVTAGKLIPLAVNGPTRARQLPDTPTFGESGYKGFEPMSWFGMMLPAKTPPAVVQKVNQSLKQILAEPGLNSRMADYGIMLNSSTPEALTVMMQHDIDTFTKVIREKNIKVD</sequence>
<dbReference type="Proteomes" id="UP000507140">
    <property type="component" value="Unassembled WGS sequence"/>
</dbReference>
<keyword evidence="4" id="KW-1185">Reference proteome</keyword>
<keyword evidence="2" id="KW-0732">Signal</keyword>
<dbReference type="Gene3D" id="3.40.190.150">
    <property type="entry name" value="Bordetella uptake gene, domain 1"/>
    <property type="match status" value="1"/>
</dbReference>
<dbReference type="Pfam" id="PF03401">
    <property type="entry name" value="TctC"/>
    <property type="match status" value="1"/>
</dbReference>
<proteinExistence type="inferred from homology"/>
<reference evidence="3 4" key="1">
    <citation type="submission" date="2020-04" db="EMBL/GenBank/DDBJ databases">
        <authorList>
            <person name="De Canck E."/>
        </authorList>
    </citation>
    <scope>NUCLEOTIDE SEQUENCE [LARGE SCALE GENOMIC DNA]</scope>
    <source>
        <strain evidence="3 4">LMG 3415</strain>
    </source>
</reference>
<name>A0ABM8LJY5_9BURK</name>
<feature type="signal peptide" evidence="2">
    <location>
        <begin position="1"/>
        <end position="31"/>
    </location>
</feature>
<accession>A0ABM8LJY5</accession>
<dbReference type="InterPro" id="IPR042100">
    <property type="entry name" value="Bug_dom1"/>
</dbReference>
<dbReference type="InterPro" id="IPR005064">
    <property type="entry name" value="BUG"/>
</dbReference>
<dbReference type="Gene3D" id="3.40.190.10">
    <property type="entry name" value="Periplasmic binding protein-like II"/>
    <property type="match status" value="1"/>
</dbReference>
<evidence type="ECO:0000256" key="1">
    <source>
        <dbReference type="ARBA" id="ARBA00006987"/>
    </source>
</evidence>
<dbReference type="PANTHER" id="PTHR42928">
    <property type="entry name" value="TRICARBOXYLATE-BINDING PROTEIN"/>
    <property type="match status" value="1"/>
</dbReference>
<evidence type="ECO:0000256" key="2">
    <source>
        <dbReference type="SAM" id="SignalP"/>
    </source>
</evidence>
<protein>
    <recommendedName>
        <fullName evidence="5">Tripartite tricarboxylate transporter substrate binding protein</fullName>
    </recommendedName>
</protein>
<dbReference type="SUPFAM" id="SSF53850">
    <property type="entry name" value="Periplasmic binding protein-like II"/>
    <property type="match status" value="1"/>
</dbReference>
<dbReference type="RefSeq" id="WP_042797782.1">
    <property type="nucleotide sequence ID" value="NZ_CADIKR010000008.1"/>
</dbReference>
<dbReference type="CDD" id="cd13578">
    <property type="entry name" value="PBP2_Bug27"/>
    <property type="match status" value="1"/>
</dbReference>
<comment type="similarity">
    <text evidence="1">Belongs to the UPF0065 (bug) family.</text>
</comment>
<gene>
    <name evidence="3" type="ORF">LMG3415_04960</name>
</gene>
<evidence type="ECO:0008006" key="5">
    <source>
        <dbReference type="Google" id="ProtNLM"/>
    </source>
</evidence>
<organism evidence="3 4">
    <name type="scientific">Achromobacter mucicolens</name>
    <dbReference type="NCBI Taxonomy" id="1389922"/>
    <lineage>
        <taxon>Bacteria</taxon>
        <taxon>Pseudomonadati</taxon>
        <taxon>Pseudomonadota</taxon>
        <taxon>Betaproteobacteria</taxon>
        <taxon>Burkholderiales</taxon>
        <taxon>Alcaligenaceae</taxon>
        <taxon>Achromobacter</taxon>
    </lineage>
</organism>
<comment type="caution">
    <text evidence="3">The sequence shown here is derived from an EMBL/GenBank/DDBJ whole genome shotgun (WGS) entry which is preliminary data.</text>
</comment>
<dbReference type="PANTHER" id="PTHR42928:SF5">
    <property type="entry name" value="BLR1237 PROTEIN"/>
    <property type="match status" value="1"/>
</dbReference>